<dbReference type="PANTHER" id="PTHR46268">
    <property type="entry name" value="STRESS RESPONSE PROTEIN NHAX"/>
    <property type="match status" value="1"/>
</dbReference>
<dbReference type="InterPro" id="IPR006016">
    <property type="entry name" value="UspA"/>
</dbReference>
<dbReference type="Gene3D" id="3.40.50.620">
    <property type="entry name" value="HUPs"/>
    <property type="match status" value="2"/>
</dbReference>
<keyword evidence="4" id="KW-1185">Reference proteome</keyword>
<name>A0A1H2F5Y4_9GAMM</name>
<sequence>MTRLHTILAATDLSAAARLACERAVRLASACDARLELQHVVNTGALDSLRLLFASQPDDLQQRLLDEAREELRSLLAELHDGLSGSANLHLGIGNVVNEITLQADALDADLLVLGAHGSSLVRDLIVGSTTERVLRRTGRPLLVVRRPAPRGYRQVLIPVDFSARSLKAIEVARRLAPKAALVLLHTFEVPFEGRLRHAGVSEQELAALRASAQREGETRMAELIARAGLPAAALHSLVLYGDPSVQILEHERLQGSELIVIGKRGQNSLEDLLLGSVTKHILSQAQSDVLVI</sequence>
<reference evidence="4" key="1">
    <citation type="submission" date="2016-10" db="EMBL/GenBank/DDBJ databases">
        <authorList>
            <person name="Varghese N."/>
            <person name="Submissions S."/>
        </authorList>
    </citation>
    <scope>NUCLEOTIDE SEQUENCE [LARGE SCALE GENOMIC DNA]</scope>
    <source>
        <strain evidence="4">CCTCC 2012022</strain>
    </source>
</reference>
<organism evidence="3 4">
    <name type="scientific">Geopseudomonas guangdongensis</name>
    <dbReference type="NCBI Taxonomy" id="1245526"/>
    <lineage>
        <taxon>Bacteria</taxon>
        <taxon>Pseudomonadati</taxon>
        <taxon>Pseudomonadota</taxon>
        <taxon>Gammaproteobacteria</taxon>
        <taxon>Pseudomonadales</taxon>
        <taxon>Pseudomonadaceae</taxon>
        <taxon>Geopseudomonas</taxon>
    </lineage>
</organism>
<dbReference type="AlphaFoldDB" id="A0A1H2F5Y4"/>
<dbReference type="CDD" id="cd00293">
    <property type="entry name" value="USP-like"/>
    <property type="match status" value="2"/>
</dbReference>
<dbReference type="PRINTS" id="PR01438">
    <property type="entry name" value="UNVRSLSTRESS"/>
</dbReference>
<proteinExistence type="inferred from homology"/>
<dbReference type="RefSeq" id="WP_090212653.1">
    <property type="nucleotide sequence ID" value="NZ_LT629780.1"/>
</dbReference>
<dbReference type="Proteomes" id="UP000243063">
    <property type="component" value="Chromosome I"/>
</dbReference>
<evidence type="ECO:0000313" key="3">
    <source>
        <dbReference type="EMBL" id="SDU02771.1"/>
    </source>
</evidence>
<dbReference type="OrthoDB" id="9792500at2"/>
<accession>A0A1H2F5Y4</accession>
<evidence type="ECO:0000256" key="1">
    <source>
        <dbReference type="ARBA" id="ARBA00008791"/>
    </source>
</evidence>
<dbReference type="PANTHER" id="PTHR46268:SF6">
    <property type="entry name" value="UNIVERSAL STRESS PROTEIN UP12"/>
    <property type="match status" value="1"/>
</dbReference>
<dbReference type="EMBL" id="LT629780">
    <property type="protein sequence ID" value="SDU02771.1"/>
    <property type="molecule type" value="Genomic_DNA"/>
</dbReference>
<evidence type="ECO:0000313" key="4">
    <source>
        <dbReference type="Proteomes" id="UP000243063"/>
    </source>
</evidence>
<evidence type="ECO:0000259" key="2">
    <source>
        <dbReference type="Pfam" id="PF00582"/>
    </source>
</evidence>
<dbReference type="SUPFAM" id="SSF52402">
    <property type="entry name" value="Adenine nucleotide alpha hydrolases-like"/>
    <property type="match status" value="2"/>
</dbReference>
<dbReference type="InterPro" id="IPR014729">
    <property type="entry name" value="Rossmann-like_a/b/a_fold"/>
</dbReference>
<dbReference type="STRING" id="1245526.SAMN05216580_1039"/>
<feature type="domain" description="UspA" evidence="2">
    <location>
        <begin position="5"/>
        <end position="146"/>
    </location>
</feature>
<protein>
    <submittedName>
        <fullName evidence="3">Nucleotide-binding universal stress protein, UspA family</fullName>
    </submittedName>
</protein>
<gene>
    <name evidence="3" type="ORF">SAMN05216580_1039</name>
</gene>
<dbReference type="Pfam" id="PF00582">
    <property type="entry name" value="Usp"/>
    <property type="match status" value="2"/>
</dbReference>
<dbReference type="InterPro" id="IPR006015">
    <property type="entry name" value="Universal_stress_UspA"/>
</dbReference>
<comment type="similarity">
    <text evidence="1">Belongs to the universal stress protein A family.</text>
</comment>
<feature type="domain" description="UspA" evidence="2">
    <location>
        <begin position="153"/>
        <end position="293"/>
    </location>
</feature>